<dbReference type="SUPFAM" id="SSF52540">
    <property type="entry name" value="P-loop containing nucleoside triphosphate hydrolases"/>
    <property type="match status" value="1"/>
</dbReference>
<comment type="subcellular location">
    <subcellularLocation>
        <location evidence="1">Cell projection</location>
        <location evidence="1">Cilium</location>
        <location evidence="1">Flagellum</location>
    </subcellularLocation>
</comment>
<evidence type="ECO:0000256" key="1">
    <source>
        <dbReference type="ARBA" id="ARBA00004230"/>
    </source>
</evidence>
<evidence type="ECO:0000256" key="5">
    <source>
        <dbReference type="ARBA" id="ARBA00023069"/>
    </source>
</evidence>
<dbReference type="Proteomes" id="UP000269721">
    <property type="component" value="Unassembled WGS sequence"/>
</dbReference>
<keyword evidence="6" id="KW-0342">GTP-binding</keyword>
<keyword evidence="7" id="KW-0966">Cell projection</keyword>
<dbReference type="PRINTS" id="PR00449">
    <property type="entry name" value="RASTRNSFRMNG"/>
</dbReference>
<keyword evidence="4" id="KW-0282">Flagellum</keyword>
<dbReference type="SMART" id="SM00174">
    <property type="entry name" value="RHO"/>
    <property type="match status" value="1"/>
</dbReference>
<evidence type="ECO:0000256" key="4">
    <source>
        <dbReference type="ARBA" id="ARBA00022846"/>
    </source>
</evidence>
<evidence type="ECO:0000256" key="3">
    <source>
        <dbReference type="ARBA" id="ARBA00022741"/>
    </source>
</evidence>
<keyword evidence="8" id="KW-0378">Hydrolase</keyword>
<dbReference type="InterPro" id="IPR001806">
    <property type="entry name" value="Small_GTPase"/>
</dbReference>
<dbReference type="SMART" id="SM00175">
    <property type="entry name" value="RAB"/>
    <property type="match status" value="1"/>
</dbReference>
<dbReference type="GO" id="GO:0030990">
    <property type="term" value="C:intraciliary transport particle"/>
    <property type="evidence" value="ECO:0007669"/>
    <property type="project" value="UniProtKB-ARBA"/>
</dbReference>
<evidence type="ECO:0000256" key="6">
    <source>
        <dbReference type="ARBA" id="ARBA00023134"/>
    </source>
</evidence>
<evidence type="ECO:0000313" key="9">
    <source>
        <dbReference type="Proteomes" id="UP000269721"/>
    </source>
</evidence>
<reference evidence="9" key="1">
    <citation type="journal article" date="2018" name="Nat. Microbiol.">
        <title>Leveraging single-cell genomics to expand the fungal tree of life.</title>
        <authorList>
            <person name="Ahrendt S.R."/>
            <person name="Quandt C.A."/>
            <person name="Ciobanu D."/>
            <person name="Clum A."/>
            <person name="Salamov A."/>
            <person name="Andreopoulos B."/>
            <person name="Cheng J.F."/>
            <person name="Woyke T."/>
            <person name="Pelin A."/>
            <person name="Henrissat B."/>
            <person name="Reynolds N.K."/>
            <person name="Benny G.L."/>
            <person name="Smith M.E."/>
            <person name="James T.Y."/>
            <person name="Grigoriev I.V."/>
        </authorList>
    </citation>
    <scope>NUCLEOTIDE SEQUENCE [LARGE SCALE GENOMIC DNA]</scope>
</reference>
<dbReference type="Gene3D" id="3.40.50.300">
    <property type="entry name" value="P-loop containing nucleotide triphosphate hydrolases"/>
    <property type="match status" value="1"/>
</dbReference>
<dbReference type="PROSITE" id="PS51419">
    <property type="entry name" value="RAB"/>
    <property type="match status" value="1"/>
</dbReference>
<dbReference type="PANTHER" id="PTHR47977">
    <property type="entry name" value="RAS-RELATED PROTEIN RAB"/>
    <property type="match status" value="1"/>
</dbReference>
<dbReference type="PROSITE" id="PS51421">
    <property type="entry name" value="RAS"/>
    <property type="match status" value="1"/>
</dbReference>
<evidence type="ECO:0000256" key="2">
    <source>
        <dbReference type="ARBA" id="ARBA00006270"/>
    </source>
</evidence>
<organism evidence="8 9">
    <name type="scientific">Blyttiomyces helicus</name>
    <dbReference type="NCBI Taxonomy" id="388810"/>
    <lineage>
        <taxon>Eukaryota</taxon>
        <taxon>Fungi</taxon>
        <taxon>Fungi incertae sedis</taxon>
        <taxon>Chytridiomycota</taxon>
        <taxon>Chytridiomycota incertae sedis</taxon>
        <taxon>Chytridiomycetes</taxon>
        <taxon>Chytridiomycetes incertae sedis</taxon>
        <taxon>Blyttiomyces</taxon>
    </lineage>
</organism>
<evidence type="ECO:0000256" key="7">
    <source>
        <dbReference type="ARBA" id="ARBA00023273"/>
    </source>
</evidence>
<evidence type="ECO:0000313" key="8">
    <source>
        <dbReference type="EMBL" id="RKO94107.1"/>
    </source>
</evidence>
<comment type="similarity">
    <text evidence="2">Belongs to the small GTPase superfamily. Rab family.</text>
</comment>
<keyword evidence="3" id="KW-0547">Nucleotide-binding</keyword>
<dbReference type="OrthoDB" id="265044at2759"/>
<keyword evidence="5" id="KW-0969">Cilium</keyword>
<proteinExistence type="inferred from homology"/>
<sequence>MAASTAAAGKLVLRNKCILLGNAGVGKSAITQMFHSDGTQYPKTYAMTIHSEVCVKVVNIPDTSVTVEMFLYDLAGHEVFQEHLPRYCEGAASFMLVYDVTNMDSFKNLTKWLQIARRGKAGKASQGVLLANKIDQTSRRVVPSAMGEDFAKAQGLAYFECSAANNVDVDAPFYFLSNALHESFEETLRMFVKGGEAAS</sequence>
<dbReference type="SMART" id="SM00173">
    <property type="entry name" value="RAS"/>
    <property type="match status" value="1"/>
</dbReference>
<keyword evidence="9" id="KW-1185">Reference proteome</keyword>
<dbReference type="NCBIfam" id="TIGR00231">
    <property type="entry name" value="small_GTP"/>
    <property type="match status" value="1"/>
</dbReference>
<dbReference type="FunFam" id="3.40.50.300:FF:001684">
    <property type="entry name" value="Intraflagellar transport 27 homolog (Chlamydomonas)"/>
    <property type="match status" value="1"/>
</dbReference>
<dbReference type="InterPro" id="IPR005225">
    <property type="entry name" value="Small_GTP-bd"/>
</dbReference>
<accession>A0A4V1ISM8</accession>
<dbReference type="Pfam" id="PF00071">
    <property type="entry name" value="Ras"/>
    <property type="match status" value="1"/>
</dbReference>
<gene>
    <name evidence="8" type="ORF">BDK51DRAFT_18761</name>
</gene>
<dbReference type="InterPro" id="IPR050227">
    <property type="entry name" value="Rab"/>
</dbReference>
<dbReference type="GO" id="GO:0031514">
    <property type="term" value="C:motile cilium"/>
    <property type="evidence" value="ECO:0007669"/>
    <property type="project" value="UniProtKB-SubCell"/>
</dbReference>
<dbReference type="GO" id="GO:0005525">
    <property type="term" value="F:GTP binding"/>
    <property type="evidence" value="ECO:0007669"/>
    <property type="project" value="UniProtKB-KW"/>
</dbReference>
<name>A0A4V1ISM8_9FUNG</name>
<dbReference type="AlphaFoldDB" id="A0A4V1ISM8"/>
<dbReference type="InterPro" id="IPR027417">
    <property type="entry name" value="P-loop_NTPase"/>
</dbReference>
<protein>
    <submittedName>
        <fullName evidence="8">P-loop containing nucleoside triphosphate hydrolase protein</fullName>
    </submittedName>
</protein>
<dbReference type="GO" id="GO:0003924">
    <property type="term" value="F:GTPase activity"/>
    <property type="evidence" value="ECO:0007669"/>
    <property type="project" value="InterPro"/>
</dbReference>
<dbReference type="EMBL" id="KZ994008">
    <property type="protein sequence ID" value="RKO94107.1"/>
    <property type="molecule type" value="Genomic_DNA"/>
</dbReference>